<evidence type="ECO:0000256" key="4">
    <source>
        <dbReference type="ARBA" id="ARBA00009439"/>
    </source>
</evidence>
<evidence type="ECO:0000256" key="1">
    <source>
        <dbReference type="ARBA" id="ARBA00001947"/>
    </source>
</evidence>
<dbReference type="Gene3D" id="3.40.50.300">
    <property type="entry name" value="P-loop containing nucleotide triphosphate hydrolases"/>
    <property type="match status" value="2"/>
</dbReference>
<evidence type="ECO:0000256" key="16">
    <source>
        <dbReference type="ARBA" id="ARBA00023254"/>
    </source>
</evidence>
<gene>
    <name evidence="21" type="ORF">BIW11_05874</name>
</gene>
<keyword evidence="11" id="KW-0067">ATP-binding</keyword>
<feature type="binding site" evidence="18">
    <location>
        <position position="687"/>
    </location>
    <ligand>
        <name>Zn(2+)</name>
        <dbReference type="ChEBI" id="CHEBI:29105"/>
    </ligand>
</feature>
<dbReference type="GO" id="GO:0030870">
    <property type="term" value="C:Mre11 complex"/>
    <property type="evidence" value="ECO:0007669"/>
    <property type="project" value="InterPro"/>
</dbReference>
<evidence type="ECO:0000256" key="19">
    <source>
        <dbReference type="SAM" id="Coils"/>
    </source>
</evidence>
<name>A0A1V9Y0L5_9ACAR</name>
<keyword evidence="8" id="KW-0227">DNA damage</keyword>
<evidence type="ECO:0000256" key="9">
    <source>
        <dbReference type="ARBA" id="ARBA00022801"/>
    </source>
</evidence>
<dbReference type="STRING" id="418985.A0A1V9Y0L5"/>
<dbReference type="FunCoup" id="A0A1V9Y0L5">
    <property type="interactions" value="1800"/>
</dbReference>
<dbReference type="InterPro" id="IPR013134">
    <property type="entry name" value="Zn_hook_RAD50"/>
</dbReference>
<keyword evidence="7" id="KW-0547">Nucleotide-binding</keyword>
<dbReference type="InterPro" id="IPR027417">
    <property type="entry name" value="P-loop_NTPase"/>
</dbReference>
<evidence type="ECO:0000256" key="13">
    <source>
        <dbReference type="ARBA" id="ARBA00023054"/>
    </source>
</evidence>
<dbReference type="EMBL" id="MNPL01001350">
    <property type="protein sequence ID" value="OQR79242.1"/>
    <property type="molecule type" value="Genomic_DNA"/>
</dbReference>
<dbReference type="PROSITE" id="PS51131">
    <property type="entry name" value="ZN_HOOK"/>
    <property type="match status" value="1"/>
</dbReference>
<dbReference type="InParanoid" id="A0A1V9Y0L5"/>
<evidence type="ECO:0000313" key="21">
    <source>
        <dbReference type="EMBL" id="OQR79242.1"/>
    </source>
</evidence>
<evidence type="ECO:0000256" key="10">
    <source>
        <dbReference type="ARBA" id="ARBA00022833"/>
    </source>
</evidence>
<dbReference type="Pfam" id="PF13558">
    <property type="entry name" value="SbcC_Walker_B"/>
    <property type="match status" value="1"/>
</dbReference>
<dbReference type="GO" id="GO:0003691">
    <property type="term" value="F:double-stranded telomeric DNA binding"/>
    <property type="evidence" value="ECO:0007669"/>
    <property type="project" value="TreeGrafter"/>
</dbReference>
<dbReference type="GO" id="GO:0070192">
    <property type="term" value="P:chromosome organization involved in meiotic cell cycle"/>
    <property type="evidence" value="ECO:0007669"/>
    <property type="project" value="TreeGrafter"/>
</dbReference>
<evidence type="ECO:0000256" key="6">
    <source>
        <dbReference type="ARBA" id="ARBA00022723"/>
    </source>
</evidence>
<accession>A0A1V9Y0L5</accession>
<dbReference type="GO" id="GO:0005524">
    <property type="term" value="F:ATP binding"/>
    <property type="evidence" value="ECO:0007669"/>
    <property type="project" value="UniProtKB-KW"/>
</dbReference>
<feature type="coiled-coil region" evidence="19">
    <location>
        <begin position="692"/>
        <end position="1071"/>
    </location>
</feature>
<keyword evidence="13 19" id="KW-0175">Coiled coil</keyword>
<reference evidence="21 22" key="1">
    <citation type="journal article" date="2017" name="Gigascience">
        <title>Draft genome of the honey bee ectoparasitic mite, Tropilaelaps mercedesae, is shaped by the parasitic life history.</title>
        <authorList>
            <person name="Dong X."/>
            <person name="Armstrong S.D."/>
            <person name="Xia D."/>
            <person name="Makepeace B.L."/>
            <person name="Darby A.C."/>
            <person name="Kadowaki T."/>
        </authorList>
    </citation>
    <scope>NUCLEOTIDE SEQUENCE [LARGE SCALE GENOMIC DNA]</scope>
    <source>
        <strain evidence="21">Wuxi-XJTLU</strain>
    </source>
</reference>
<evidence type="ECO:0000256" key="8">
    <source>
        <dbReference type="ARBA" id="ARBA00022763"/>
    </source>
</evidence>
<evidence type="ECO:0000256" key="15">
    <source>
        <dbReference type="ARBA" id="ARBA00023242"/>
    </source>
</evidence>
<comment type="subcellular location">
    <subcellularLocation>
        <location evidence="3">Chromosome</location>
    </subcellularLocation>
    <subcellularLocation>
        <location evidence="2">Nucleus</location>
    </subcellularLocation>
</comment>
<comment type="caution">
    <text evidence="21">The sequence shown here is derived from an EMBL/GenBank/DDBJ whole genome shotgun (WGS) entry which is preliminary data.</text>
</comment>
<dbReference type="PANTHER" id="PTHR18867:SF12">
    <property type="entry name" value="DNA REPAIR PROTEIN RAD50"/>
    <property type="match status" value="1"/>
</dbReference>
<feature type="binding site" evidence="18">
    <location>
        <position position="690"/>
    </location>
    <ligand>
        <name>Zn(2+)</name>
        <dbReference type="ChEBI" id="CHEBI:29105"/>
    </ligand>
</feature>
<comment type="cofactor">
    <cofactor evidence="1">
        <name>Zn(2+)</name>
        <dbReference type="ChEBI" id="CHEBI:29105"/>
    </cofactor>
</comment>
<dbReference type="Pfam" id="PF04423">
    <property type="entry name" value="Rad50_zn_hook"/>
    <property type="match status" value="1"/>
</dbReference>
<proteinExistence type="inferred from homology"/>
<dbReference type="GO" id="GO:0007004">
    <property type="term" value="P:telomere maintenance via telomerase"/>
    <property type="evidence" value="ECO:0007669"/>
    <property type="project" value="TreeGrafter"/>
</dbReference>
<feature type="coiled-coil region" evidence="19">
    <location>
        <begin position="581"/>
        <end position="657"/>
    </location>
</feature>
<evidence type="ECO:0000313" key="22">
    <source>
        <dbReference type="Proteomes" id="UP000192247"/>
    </source>
</evidence>
<dbReference type="Proteomes" id="UP000192247">
    <property type="component" value="Unassembled WGS sequence"/>
</dbReference>
<keyword evidence="9" id="KW-0378">Hydrolase</keyword>
<keyword evidence="15" id="KW-0539">Nucleus</keyword>
<evidence type="ECO:0000256" key="3">
    <source>
        <dbReference type="ARBA" id="ARBA00004286"/>
    </source>
</evidence>
<evidence type="ECO:0000256" key="18">
    <source>
        <dbReference type="PROSITE-ProRule" id="PRU00471"/>
    </source>
</evidence>
<keyword evidence="16" id="KW-0469">Meiosis</keyword>
<dbReference type="GO" id="GO:0043047">
    <property type="term" value="F:single-stranded telomeric DNA binding"/>
    <property type="evidence" value="ECO:0007669"/>
    <property type="project" value="TreeGrafter"/>
</dbReference>
<feature type="domain" description="Zinc-hook" evidence="20">
    <location>
        <begin position="637"/>
        <end position="739"/>
    </location>
</feature>
<keyword evidence="14" id="KW-0234">DNA repair</keyword>
<dbReference type="SUPFAM" id="SSF52540">
    <property type="entry name" value="P-loop containing nucleoside triphosphate hydrolases"/>
    <property type="match status" value="2"/>
</dbReference>
<keyword evidence="12" id="KW-0460">Magnesium</keyword>
<feature type="coiled-coil region" evidence="19">
    <location>
        <begin position="298"/>
        <end position="367"/>
    </location>
</feature>
<keyword evidence="10 18" id="KW-0862">Zinc</keyword>
<dbReference type="GO" id="GO:0000794">
    <property type="term" value="C:condensed nuclear chromosome"/>
    <property type="evidence" value="ECO:0007669"/>
    <property type="project" value="TreeGrafter"/>
</dbReference>
<keyword evidence="5" id="KW-0158">Chromosome</keyword>
<dbReference type="InterPro" id="IPR004584">
    <property type="entry name" value="Rad50_eukaryotes"/>
</dbReference>
<evidence type="ECO:0000256" key="11">
    <source>
        <dbReference type="ARBA" id="ARBA00022840"/>
    </source>
</evidence>
<evidence type="ECO:0000256" key="12">
    <source>
        <dbReference type="ARBA" id="ARBA00022842"/>
    </source>
</evidence>
<feature type="coiled-coil region" evidence="19">
    <location>
        <begin position="413"/>
        <end position="552"/>
    </location>
</feature>
<protein>
    <submittedName>
        <fullName evidence="21">DNA repair protein RAD50-like</fullName>
    </submittedName>
</protein>
<evidence type="ECO:0000259" key="20">
    <source>
        <dbReference type="PROSITE" id="PS51131"/>
    </source>
</evidence>
<evidence type="ECO:0000256" key="5">
    <source>
        <dbReference type="ARBA" id="ARBA00022454"/>
    </source>
</evidence>
<dbReference type="Pfam" id="PF13476">
    <property type="entry name" value="AAA_23"/>
    <property type="match status" value="1"/>
</dbReference>
<feature type="coiled-coil region" evidence="19">
    <location>
        <begin position="186"/>
        <end position="251"/>
    </location>
</feature>
<dbReference type="GO" id="GO:0006302">
    <property type="term" value="P:double-strand break repair"/>
    <property type="evidence" value="ECO:0007669"/>
    <property type="project" value="InterPro"/>
</dbReference>
<dbReference type="OrthoDB" id="18797at2759"/>
<evidence type="ECO:0000256" key="2">
    <source>
        <dbReference type="ARBA" id="ARBA00004123"/>
    </source>
</evidence>
<evidence type="ECO:0000256" key="14">
    <source>
        <dbReference type="ARBA" id="ARBA00023204"/>
    </source>
</evidence>
<dbReference type="GO" id="GO:0046872">
    <property type="term" value="F:metal ion binding"/>
    <property type="evidence" value="ECO:0007669"/>
    <property type="project" value="UniProtKB-UniRule"/>
</dbReference>
<dbReference type="PANTHER" id="PTHR18867">
    <property type="entry name" value="RAD50"/>
    <property type="match status" value="1"/>
</dbReference>
<dbReference type="GO" id="GO:0051880">
    <property type="term" value="F:G-quadruplex DNA binding"/>
    <property type="evidence" value="ECO:0007669"/>
    <property type="project" value="TreeGrafter"/>
</dbReference>
<keyword evidence="22" id="KW-1185">Reference proteome</keyword>
<evidence type="ECO:0000256" key="17">
    <source>
        <dbReference type="ARBA" id="ARBA00049360"/>
    </source>
</evidence>
<comment type="similarity">
    <text evidence="4">Belongs to the SMC family. RAD50 subfamily.</text>
</comment>
<dbReference type="GO" id="GO:0000722">
    <property type="term" value="P:telomere maintenance via recombination"/>
    <property type="evidence" value="ECO:0007669"/>
    <property type="project" value="TreeGrafter"/>
</dbReference>
<evidence type="ECO:0000256" key="7">
    <source>
        <dbReference type="ARBA" id="ARBA00022741"/>
    </source>
</evidence>
<comment type="catalytic activity">
    <reaction evidence="17">
        <text>ATP + H2O = ADP + phosphate + H(+)</text>
        <dbReference type="Rhea" id="RHEA:13065"/>
        <dbReference type="ChEBI" id="CHEBI:15377"/>
        <dbReference type="ChEBI" id="CHEBI:15378"/>
        <dbReference type="ChEBI" id="CHEBI:30616"/>
        <dbReference type="ChEBI" id="CHEBI:43474"/>
        <dbReference type="ChEBI" id="CHEBI:456216"/>
    </reaction>
</comment>
<organism evidence="21 22">
    <name type="scientific">Tropilaelaps mercedesae</name>
    <dbReference type="NCBI Taxonomy" id="418985"/>
    <lineage>
        <taxon>Eukaryota</taxon>
        <taxon>Metazoa</taxon>
        <taxon>Ecdysozoa</taxon>
        <taxon>Arthropoda</taxon>
        <taxon>Chelicerata</taxon>
        <taxon>Arachnida</taxon>
        <taxon>Acari</taxon>
        <taxon>Parasitiformes</taxon>
        <taxon>Mesostigmata</taxon>
        <taxon>Gamasina</taxon>
        <taxon>Dermanyssoidea</taxon>
        <taxon>Laelapidae</taxon>
        <taxon>Tropilaelaps</taxon>
    </lineage>
</organism>
<dbReference type="NCBIfam" id="TIGR00606">
    <property type="entry name" value="rad50"/>
    <property type="match status" value="1"/>
</dbReference>
<keyword evidence="6 18" id="KW-0479">Metal-binding</keyword>
<dbReference type="GO" id="GO:0016887">
    <property type="term" value="F:ATP hydrolysis activity"/>
    <property type="evidence" value="ECO:0007669"/>
    <property type="project" value="InterPro"/>
</dbReference>
<sequence>MSRIEKLSIRGIRGFGPEESDTQRIVFTPPLTLILGHNGAGKSTIIECLRTMTTNDMPPGQGQCFIHDPTLSGRATTHAKIEMRLTDAKDRSFDVSKIFTLTRKDRTFKFSTTDSTISNLERNQSMGSKCVDINAFVCQALGVPKAVLQNVIFCHHSESDWPLGEGKALKERFDAIFAATKYVEVLEVLNKEKKESKARIKTLESLKKPTTEKLENYKSDLQAIAAKRNALERKRAELEVTREQVEAVSKERVKIDRQYHEFASLEQEYRRRVEEYKSCKRRLDELKSGVQDVMDLPRNELEEELKNFDQRMADRKLQVERSRIEIRKLKDAAETKYTELREKESSLVRLEIEHRQHEQAVQKMLASLRSLNRTLEAGAEVKSDDYLEQKIESHVIKIDDAIKAMEGELATKRKEFSRDVEALQRKIQEETERKASLKTQLDSLRSKQDDLLMDIASKEQELKEVASVGAKMDQFDEDIKSMEASLEKLKKATSESVLHDLTLEIEEISRKESKLNEELTNATRSSVARNKIKSLEDQIVKKAKIVNNLKVRMVRELKDPFVDMELQLPTSEWARAVKGARSTLDEEISQLRQSLDSKTKEMTKCQTELDMGEKELTALQRRLKELRDKIDDEVGLESTLDETLVETEERLNEVRNRDSIFVGTQHVYSRYKKKMAEQLRNRTDQCCPLCDRSMVDSEVKALEKKLEKLMNELPKFREDSEKEVTELSDKLGKLNLLKRDDQERAKLEDKQIPELEKQVKGLRQRLDDLKQETGELKKQLDSKTEMCATLMSQIGSCDMYDSSMRELDGLRADLKNEQTDLEDECRDMDEVMGDINDAKETKKKLEEERKSKQNQMQEMNNLQVKLGETKNSRLQLINTAGQETQIKQALQKLENENAQLEKELPDIEIRLNNLTNSIEELELSRTKLQRQQERQIDDMALKVVRTKQDREELSKALRNLEDYEQSRKKEKMNSAKEEVTDLKADVRKAREDCDAKEMEAQQMEIEVSKEASRRRELSDNIAIIDKQAELQNLKKAASEHKKLMEDHNLGEEDLLEKLERIKSQHEQLKAEELSSASDVRNIEKTLVEDEARAQRVGGSAEKEYKEWLIDYLTEKQLSRDLDVGYGVLNKAILAFHQEKMSHINRIIHDLWINVYKGNDIENIEVKFSEDTGSASKTTTKRNYQYRVVMKRQGGIEQDMRSRCSAGQKVLASLIVRLALAEAFCEGCAMLALDEPTTNLDHENMMSLAETLAEIVRKRKAEKNFQMVVITHDEEFISALSKYLEDIGEVKYYYKVEKNDDNLSVVMKRMLGIVE</sequence>
<dbReference type="InterPro" id="IPR038729">
    <property type="entry name" value="Rad50/SbcC_AAA"/>
</dbReference>